<evidence type="ECO:0000313" key="1">
    <source>
        <dbReference type="EMBL" id="EJF76757.1"/>
    </source>
</evidence>
<dbReference type="RefSeq" id="WP_006589717.1">
    <property type="nucleotide sequence ID" value="NZ_JH725077.1"/>
</dbReference>
<evidence type="ECO:0000313" key="2">
    <source>
        <dbReference type="Proteomes" id="UP000008748"/>
    </source>
</evidence>
<accession>J1IYF2</accession>
<comment type="caution">
    <text evidence="1">The sequence shown here is derived from an EMBL/GenBank/DDBJ whole genome shotgun (WGS) entry which is preliminary data.</text>
</comment>
<dbReference type="AlphaFoldDB" id="J1IYF2"/>
<reference evidence="1 2" key="1">
    <citation type="submission" date="2012-03" db="EMBL/GenBank/DDBJ databases">
        <title>The Genome Sequence of Bartonella birtlesii LL-WM9.</title>
        <authorList>
            <consortium name="The Broad Institute Genome Sequencing Platform"/>
            <consortium name="The Broad Institute Genome Sequencing Center for Infectious Disease"/>
            <person name="Feldgarden M."/>
            <person name="Kirby J."/>
            <person name="Kosoy M."/>
            <person name="Birtles R."/>
            <person name="Probert W.S."/>
            <person name="Chiaraviglio L."/>
            <person name="Young S.K."/>
            <person name="Zeng Q."/>
            <person name="Gargeya S."/>
            <person name="Fitzgerald M."/>
            <person name="Haas B."/>
            <person name="Abouelleil A."/>
            <person name="Alvarado L."/>
            <person name="Arachchi H.M."/>
            <person name="Berlin A."/>
            <person name="Chapman S.B."/>
            <person name="Gearin G."/>
            <person name="Goldberg J."/>
            <person name="Griggs A."/>
            <person name="Gujja S."/>
            <person name="Hansen M."/>
            <person name="Heiman D."/>
            <person name="Howarth C."/>
            <person name="Larimer J."/>
            <person name="Lui A."/>
            <person name="MacDonald P.J.P."/>
            <person name="McCowen C."/>
            <person name="Montmayeur A."/>
            <person name="Murphy C."/>
            <person name="Neiman D."/>
            <person name="Pearson M."/>
            <person name="Priest M."/>
            <person name="Roberts A."/>
            <person name="Saif S."/>
            <person name="Shea T."/>
            <person name="Sisk P."/>
            <person name="Stolte C."/>
            <person name="Sykes S."/>
            <person name="Wortman J."/>
            <person name="Nusbaum C."/>
            <person name="Birren B."/>
        </authorList>
    </citation>
    <scope>NUCLEOTIDE SEQUENCE [LARGE SCALE GENOMIC DNA]</scope>
    <source>
        <strain evidence="1 2">LL-WM9</strain>
    </source>
</reference>
<keyword evidence="2" id="KW-1185">Reference proteome</keyword>
<dbReference type="Proteomes" id="UP000008748">
    <property type="component" value="Unassembled WGS sequence"/>
</dbReference>
<protein>
    <recommendedName>
        <fullName evidence="3">N-acetyltransferase domain-containing protein</fullName>
    </recommendedName>
</protein>
<dbReference type="EMBL" id="AIMC01000011">
    <property type="protein sequence ID" value="EJF76757.1"/>
    <property type="molecule type" value="Genomic_DNA"/>
</dbReference>
<sequence>MRAERDQIIMQEKQNSYSAHLTEQWSWEKIAPYQEALNAALQKYVRRFPDDVCLETIAEELIGGQAQLWLVLKNNRQFSAFAITKVESTYMGKKRVVLSDLAGEGGQQLVKLIDKVEAWARTINAEEMQMFARAGWGKMLSQYGYSRNLIYYRKVLKP</sequence>
<gene>
    <name evidence="1" type="ORF">ME7_00789</name>
</gene>
<evidence type="ECO:0008006" key="3">
    <source>
        <dbReference type="Google" id="ProtNLM"/>
    </source>
</evidence>
<name>J1IYF2_9HYPH</name>
<organism evidence="1 2">
    <name type="scientific">Bartonella birtlesii LL-WM9</name>
    <dbReference type="NCBI Taxonomy" id="1094552"/>
    <lineage>
        <taxon>Bacteria</taxon>
        <taxon>Pseudomonadati</taxon>
        <taxon>Pseudomonadota</taxon>
        <taxon>Alphaproteobacteria</taxon>
        <taxon>Hyphomicrobiales</taxon>
        <taxon>Bartonellaceae</taxon>
        <taxon>Bartonella</taxon>
    </lineage>
</organism>
<proteinExistence type="predicted"/>
<dbReference type="PATRIC" id="fig|1094552.3.peg.831"/>
<dbReference type="HOGENOM" id="CLU_1736962_0_0_5"/>